<organism evidence="5 6">
    <name type="scientific">Sphingomonas oryzagri</name>
    <dbReference type="NCBI Taxonomy" id="3042314"/>
    <lineage>
        <taxon>Bacteria</taxon>
        <taxon>Pseudomonadati</taxon>
        <taxon>Pseudomonadota</taxon>
        <taxon>Alphaproteobacteria</taxon>
        <taxon>Sphingomonadales</taxon>
        <taxon>Sphingomonadaceae</taxon>
        <taxon>Sphingomonas</taxon>
    </lineage>
</organism>
<dbReference type="Pfam" id="PF12802">
    <property type="entry name" value="MarR_2"/>
    <property type="match status" value="1"/>
</dbReference>
<name>A0ABT6N668_9SPHN</name>
<dbReference type="InterPro" id="IPR036390">
    <property type="entry name" value="WH_DNA-bd_sf"/>
</dbReference>
<comment type="caution">
    <text evidence="5">The sequence shown here is derived from an EMBL/GenBank/DDBJ whole genome shotgun (WGS) entry which is preliminary data.</text>
</comment>
<dbReference type="Gene3D" id="1.10.10.10">
    <property type="entry name" value="Winged helix-like DNA-binding domain superfamily/Winged helix DNA-binding domain"/>
    <property type="match status" value="1"/>
</dbReference>
<dbReference type="Proteomes" id="UP001160625">
    <property type="component" value="Unassembled WGS sequence"/>
</dbReference>
<evidence type="ECO:0000256" key="1">
    <source>
        <dbReference type="ARBA" id="ARBA00023015"/>
    </source>
</evidence>
<dbReference type="PROSITE" id="PS50995">
    <property type="entry name" value="HTH_MARR_2"/>
    <property type="match status" value="1"/>
</dbReference>
<dbReference type="EMBL" id="JARYGZ010000003">
    <property type="protein sequence ID" value="MDH7640617.1"/>
    <property type="molecule type" value="Genomic_DNA"/>
</dbReference>
<keyword evidence="3" id="KW-0804">Transcription</keyword>
<dbReference type="PANTHER" id="PTHR42756">
    <property type="entry name" value="TRANSCRIPTIONAL REGULATOR, MARR"/>
    <property type="match status" value="1"/>
</dbReference>
<evidence type="ECO:0000259" key="4">
    <source>
        <dbReference type="PROSITE" id="PS50995"/>
    </source>
</evidence>
<evidence type="ECO:0000256" key="3">
    <source>
        <dbReference type="ARBA" id="ARBA00023163"/>
    </source>
</evidence>
<reference evidence="5" key="1">
    <citation type="submission" date="2023-04" db="EMBL/GenBank/DDBJ databases">
        <title>Sphingomonas sp. MAHUQ-71 isolated from rice field.</title>
        <authorList>
            <person name="Huq M.A."/>
        </authorList>
    </citation>
    <scope>NUCLEOTIDE SEQUENCE</scope>
    <source>
        <strain evidence="5">MAHUQ-71</strain>
    </source>
</reference>
<keyword evidence="1" id="KW-0805">Transcription regulation</keyword>
<dbReference type="RefSeq" id="WP_281045968.1">
    <property type="nucleotide sequence ID" value="NZ_JARYGZ010000003.1"/>
</dbReference>
<dbReference type="PANTHER" id="PTHR42756:SF1">
    <property type="entry name" value="TRANSCRIPTIONAL REPRESSOR OF EMRAB OPERON"/>
    <property type="match status" value="1"/>
</dbReference>
<dbReference type="InterPro" id="IPR000835">
    <property type="entry name" value="HTH_MarR-typ"/>
</dbReference>
<dbReference type="SUPFAM" id="SSF46785">
    <property type="entry name" value="Winged helix' DNA-binding domain"/>
    <property type="match status" value="1"/>
</dbReference>
<keyword evidence="6" id="KW-1185">Reference proteome</keyword>
<evidence type="ECO:0000256" key="2">
    <source>
        <dbReference type="ARBA" id="ARBA00023125"/>
    </source>
</evidence>
<proteinExistence type="predicted"/>
<dbReference type="SMART" id="SM00347">
    <property type="entry name" value="HTH_MARR"/>
    <property type="match status" value="1"/>
</dbReference>
<gene>
    <name evidence="5" type="ORF">QGN17_17925</name>
</gene>
<evidence type="ECO:0000313" key="5">
    <source>
        <dbReference type="EMBL" id="MDH7640617.1"/>
    </source>
</evidence>
<dbReference type="PRINTS" id="PR00598">
    <property type="entry name" value="HTHMARR"/>
</dbReference>
<sequence length="152" mass="16735">MNLDRYALEAAFGRRILPLSRRWRAAADRALADSGLSSAAGWALLHVGRLGDDVRQAELVAELDMQGASVVRVLDQLEASALLSRTPDVADRRTNRVRLTESGRALVERIEEALAALRRDLTEGVPDSALAVAEGVLQLIDQRMLLLRERAR</sequence>
<dbReference type="InterPro" id="IPR036388">
    <property type="entry name" value="WH-like_DNA-bd_sf"/>
</dbReference>
<keyword evidence="2" id="KW-0238">DNA-binding</keyword>
<evidence type="ECO:0000313" key="6">
    <source>
        <dbReference type="Proteomes" id="UP001160625"/>
    </source>
</evidence>
<protein>
    <submittedName>
        <fullName evidence="5">MarR family transcriptional regulator</fullName>
    </submittedName>
</protein>
<feature type="domain" description="HTH marR-type" evidence="4">
    <location>
        <begin position="9"/>
        <end position="145"/>
    </location>
</feature>
<accession>A0ABT6N668</accession>